<proteinExistence type="predicted"/>
<keyword evidence="2" id="KW-0862">Zinc</keyword>
<dbReference type="SUPFAM" id="SSF51182">
    <property type="entry name" value="RmlC-like cupins"/>
    <property type="match status" value="1"/>
</dbReference>
<dbReference type="PANTHER" id="PTHR42742:SF3">
    <property type="entry name" value="FRUCTOKINASE"/>
    <property type="match status" value="1"/>
</dbReference>
<reference evidence="3" key="2">
    <citation type="submission" date="2021-09" db="EMBL/GenBank/DDBJ databases">
        <authorList>
            <person name="Gilroy R."/>
        </authorList>
    </citation>
    <scope>NUCLEOTIDE SEQUENCE</scope>
    <source>
        <strain evidence="3">ChiHjej13B12-9602</strain>
    </source>
</reference>
<reference evidence="3" key="1">
    <citation type="journal article" date="2021" name="PeerJ">
        <title>Extensive microbial diversity within the chicken gut microbiome revealed by metagenomics and culture.</title>
        <authorList>
            <person name="Gilroy R."/>
            <person name="Ravi A."/>
            <person name="Getino M."/>
            <person name="Pursley I."/>
            <person name="Horton D.L."/>
            <person name="Alikhan N.F."/>
            <person name="Baker D."/>
            <person name="Gharbi K."/>
            <person name="Hall N."/>
            <person name="Watson M."/>
            <person name="Adriaenssens E.M."/>
            <person name="Foster-Nyarko E."/>
            <person name="Jarju S."/>
            <person name="Secka A."/>
            <person name="Antonio M."/>
            <person name="Oren A."/>
            <person name="Chaudhuri R.R."/>
            <person name="La Ragione R."/>
            <person name="Hildebrand F."/>
            <person name="Pallen M.J."/>
        </authorList>
    </citation>
    <scope>NUCLEOTIDE SEQUENCE</scope>
    <source>
        <strain evidence="3">ChiHjej13B12-9602</strain>
    </source>
</reference>
<evidence type="ECO:0000313" key="4">
    <source>
        <dbReference type="Proteomes" id="UP000753256"/>
    </source>
</evidence>
<evidence type="ECO:0000256" key="1">
    <source>
        <dbReference type="ARBA" id="ARBA00022723"/>
    </source>
</evidence>
<dbReference type="AlphaFoldDB" id="A0A921LRK2"/>
<evidence type="ECO:0000256" key="2">
    <source>
        <dbReference type="ARBA" id="ARBA00022833"/>
    </source>
</evidence>
<evidence type="ECO:0000313" key="3">
    <source>
        <dbReference type="EMBL" id="HJG36273.1"/>
    </source>
</evidence>
<comment type="caution">
    <text evidence="3">The sequence shown here is derived from an EMBL/GenBank/DDBJ whole genome shotgun (WGS) entry which is preliminary data.</text>
</comment>
<accession>A0A921LRK2</accession>
<dbReference type="Proteomes" id="UP000753256">
    <property type="component" value="Unassembled WGS sequence"/>
</dbReference>
<protein>
    <submittedName>
        <fullName evidence="3">Uncharacterized protein</fullName>
    </submittedName>
</protein>
<dbReference type="EMBL" id="DYUZ01000002">
    <property type="protein sequence ID" value="HJG36273.1"/>
    <property type="molecule type" value="Genomic_DNA"/>
</dbReference>
<dbReference type="GO" id="GO:0046872">
    <property type="term" value="F:metal ion binding"/>
    <property type="evidence" value="ECO:0007669"/>
    <property type="project" value="UniProtKB-KW"/>
</dbReference>
<dbReference type="RefSeq" id="WP_273188369.1">
    <property type="nucleotide sequence ID" value="NZ_DYUZ01000002.1"/>
</dbReference>
<name>A0A921LRK2_9ACTN</name>
<dbReference type="InterPro" id="IPR051804">
    <property type="entry name" value="Carb_Metab_Reg_Kinase/Isom"/>
</dbReference>
<gene>
    <name evidence="3" type="ORF">K8V70_00180</name>
</gene>
<keyword evidence="1" id="KW-0479">Metal-binding</keyword>
<sequence length="240" mass="27772">MHELVFFDMTRWEITPRYRAGMTNYRAENADEDSLRKIKRGYYVEWRVADKHKMTFFDRMDLFVDTVDTDAPKILAGDAVRDGLSQIARRPFRLKPYFDPGVWGGQWMKRVCGLDPEYPIRFDFLDAVGGQNLVNAVTVVNEDEHVREEHTGLHELEFIETRRLWIEDEVTIDNGGSVNQLNLVEGERALVESLDGSFEPYKVHYAETFIVPAAVKGYRLVNPTGERIGVIRAYVRKPQA</sequence>
<organism evidence="3 4">
    <name type="scientific">Enorma phocaeensis</name>
    <dbReference type="NCBI Taxonomy" id="1871019"/>
    <lineage>
        <taxon>Bacteria</taxon>
        <taxon>Bacillati</taxon>
        <taxon>Actinomycetota</taxon>
        <taxon>Coriobacteriia</taxon>
        <taxon>Coriobacteriales</taxon>
        <taxon>Coriobacteriaceae</taxon>
        <taxon>Enorma</taxon>
    </lineage>
</organism>
<dbReference type="PANTHER" id="PTHR42742">
    <property type="entry name" value="TRANSCRIPTIONAL REPRESSOR MPRA"/>
    <property type="match status" value="1"/>
</dbReference>
<dbReference type="InterPro" id="IPR011051">
    <property type="entry name" value="RmlC_Cupin_sf"/>
</dbReference>